<protein>
    <submittedName>
        <fullName evidence="2">Uncharacterized protein</fullName>
    </submittedName>
</protein>
<dbReference type="AlphaFoldDB" id="A0A081XU90"/>
<gene>
    <name evidence="2" type="ORF">BU52_11020</name>
</gene>
<evidence type="ECO:0000313" key="3">
    <source>
        <dbReference type="Proteomes" id="UP000028341"/>
    </source>
</evidence>
<accession>A0A081XU90</accession>
<proteinExistence type="predicted"/>
<dbReference type="Proteomes" id="UP000028341">
    <property type="component" value="Unassembled WGS sequence"/>
</dbReference>
<reference evidence="2 3" key="1">
    <citation type="submission" date="2014-02" db="EMBL/GenBank/DDBJ databases">
        <title>The genome announcement of Streptomyces toyocaensis NRRL15009.</title>
        <authorList>
            <person name="Hong H.-J."/>
            <person name="Kwun M.J."/>
        </authorList>
    </citation>
    <scope>NUCLEOTIDE SEQUENCE [LARGE SCALE GENOMIC DNA]</scope>
    <source>
        <strain evidence="2 3">NRRL 15009</strain>
    </source>
</reference>
<keyword evidence="3" id="KW-1185">Reference proteome</keyword>
<dbReference type="OrthoDB" id="3540682at2"/>
<dbReference type="EMBL" id="JFCB01000007">
    <property type="protein sequence ID" value="KES07113.1"/>
    <property type="molecule type" value="Genomic_DNA"/>
</dbReference>
<sequence>MTLRRKLSSLVLAAACAVPLTAFSATQAQAGTTGTLAYGPTKCSYLTNGDLCATGISGSPDGYDAAYKKISGSTVTVRFRLMCINGFQKDDNGAFSISAGQRRSFVFSVGDQGSCRVRMKDVNSGAYYYSPYVVIP</sequence>
<organism evidence="2 3">
    <name type="scientific">Streptomyces toyocaensis</name>
    <dbReference type="NCBI Taxonomy" id="55952"/>
    <lineage>
        <taxon>Bacteria</taxon>
        <taxon>Bacillati</taxon>
        <taxon>Actinomycetota</taxon>
        <taxon>Actinomycetes</taxon>
        <taxon>Kitasatosporales</taxon>
        <taxon>Streptomycetaceae</taxon>
        <taxon>Streptomyces</taxon>
    </lineage>
</organism>
<evidence type="ECO:0000256" key="1">
    <source>
        <dbReference type="SAM" id="SignalP"/>
    </source>
</evidence>
<name>A0A081XU90_STRTO</name>
<comment type="caution">
    <text evidence="2">The sequence shown here is derived from an EMBL/GenBank/DDBJ whole genome shotgun (WGS) entry which is preliminary data.</text>
</comment>
<feature type="chain" id="PRO_5039143132" evidence="1">
    <location>
        <begin position="25"/>
        <end position="136"/>
    </location>
</feature>
<keyword evidence="1" id="KW-0732">Signal</keyword>
<feature type="signal peptide" evidence="1">
    <location>
        <begin position="1"/>
        <end position="24"/>
    </location>
</feature>
<dbReference type="RefSeq" id="WP_037931882.1">
    <property type="nucleotide sequence ID" value="NZ_JBFADL010000005.1"/>
</dbReference>
<evidence type="ECO:0000313" key="2">
    <source>
        <dbReference type="EMBL" id="KES07113.1"/>
    </source>
</evidence>